<proteinExistence type="predicted"/>
<dbReference type="AlphaFoldDB" id="X1PT13"/>
<comment type="caution">
    <text evidence="1">The sequence shown here is derived from an EMBL/GenBank/DDBJ whole genome shotgun (WGS) entry which is preliminary data.</text>
</comment>
<reference evidence="1" key="1">
    <citation type="journal article" date="2014" name="Front. Microbiol.">
        <title>High frequency of phylogenetically diverse reductive dehalogenase-homologous genes in deep subseafloor sedimentary metagenomes.</title>
        <authorList>
            <person name="Kawai M."/>
            <person name="Futagami T."/>
            <person name="Toyoda A."/>
            <person name="Takaki Y."/>
            <person name="Nishi S."/>
            <person name="Hori S."/>
            <person name="Arai W."/>
            <person name="Tsubouchi T."/>
            <person name="Morono Y."/>
            <person name="Uchiyama I."/>
            <person name="Ito T."/>
            <person name="Fujiyama A."/>
            <person name="Inagaki F."/>
            <person name="Takami H."/>
        </authorList>
    </citation>
    <scope>NUCLEOTIDE SEQUENCE</scope>
    <source>
        <strain evidence="1">Expedition CK06-06</strain>
    </source>
</reference>
<feature type="non-terminal residue" evidence="1">
    <location>
        <position position="1"/>
    </location>
</feature>
<gene>
    <name evidence="1" type="ORF">S06H3_43701</name>
</gene>
<name>X1PT13_9ZZZZ</name>
<organism evidence="1">
    <name type="scientific">marine sediment metagenome</name>
    <dbReference type="NCBI Taxonomy" id="412755"/>
    <lineage>
        <taxon>unclassified sequences</taxon>
        <taxon>metagenomes</taxon>
        <taxon>ecological metagenomes</taxon>
    </lineage>
</organism>
<sequence length="54" mass="5688">EYLALLGDFVTYPVAGGSMVTSKVYCAGGGATSLKAATTHQFAVMVRFRVDDVD</sequence>
<protein>
    <submittedName>
        <fullName evidence="1">Uncharacterized protein</fullName>
    </submittedName>
</protein>
<evidence type="ECO:0000313" key="1">
    <source>
        <dbReference type="EMBL" id="GAI33999.1"/>
    </source>
</evidence>
<accession>X1PT13</accession>
<dbReference type="EMBL" id="BARV01027126">
    <property type="protein sequence ID" value="GAI33999.1"/>
    <property type="molecule type" value="Genomic_DNA"/>
</dbReference>